<sequence length="115" mass="14219">MIVLVLKYLTPKGFRGITFFPFVFIVDKEDKSDVVFLNHEKIHIRQQLELLLLLFFIWYGIEFLIRWRQYGDRHTAYRNISFEREAYANEKTLNYLQERPFWRFLHYLKKKKPAN</sequence>
<gene>
    <name evidence="1" type="ORF">NOX80_00350</name>
</gene>
<evidence type="ECO:0000313" key="1">
    <source>
        <dbReference type="EMBL" id="UUC45679.1"/>
    </source>
</evidence>
<name>A0ABY5IWF2_9FLAO</name>
<protein>
    <recommendedName>
        <fullName evidence="3">DUF4157 domain-containing protein</fullName>
    </recommendedName>
</protein>
<dbReference type="EMBL" id="CP101751">
    <property type="protein sequence ID" value="UUC45679.1"/>
    <property type="molecule type" value="Genomic_DNA"/>
</dbReference>
<organism evidence="1 2">
    <name type="scientific">Flavobacterium cerinum</name>
    <dbReference type="NCBI Taxonomy" id="2502784"/>
    <lineage>
        <taxon>Bacteria</taxon>
        <taxon>Pseudomonadati</taxon>
        <taxon>Bacteroidota</taxon>
        <taxon>Flavobacteriia</taxon>
        <taxon>Flavobacteriales</taxon>
        <taxon>Flavobacteriaceae</taxon>
        <taxon>Flavobacterium</taxon>
    </lineage>
</organism>
<evidence type="ECO:0008006" key="3">
    <source>
        <dbReference type="Google" id="ProtNLM"/>
    </source>
</evidence>
<proteinExistence type="predicted"/>
<dbReference type="Proteomes" id="UP001059844">
    <property type="component" value="Chromosome"/>
</dbReference>
<dbReference type="RefSeq" id="WP_256551367.1">
    <property type="nucleotide sequence ID" value="NZ_CP101751.1"/>
</dbReference>
<keyword evidence="2" id="KW-1185">Reference proteome</keyword>
<accession>A0ABY5IWF2</accession>
<reference evidence="1" key="1">
    <citation type="submission" date="2022-07" db="EMBL/GenBank/DDBJ databases">
        <title>Isolation, identification, and degradation of a PFOSA degrading strain from sewage treatment plant.</title>
        <authorList>
            <person name="Zhang L."/>
            <person name="Huo Y."/>
        </authorList>
    </citation>
    <scope>NUCLEOTIDE SEQUENCE</scope>
    <source>
        <strain evidence="1">C1</strain>
    </source>
</reference>
<evidence type="ECO:0000313" key="2">
    <source>
        <dbReference type="Proteomes" id="UP001059844"/>
    </source>
</evidence>